<reference evidence="8" key="2">
    <citation type="submission" date="2020-09" db="EMBL/GenBank/DDBJ databases">
        <authorList>
            <person name="Sun Q."/>
            <person name="Kim S."/>
        </authorList>
    </citation>
    <scope>NUCLEOTIDE SEQUENCE</scope>
    <source>
        <strain evidence="8">KCTC 42249</strain>
    </source>
</reference>
<dbReference type="PIRSF" id="PIRSF035875">
    <property type="entry name" value="RNase_BN"/>
    <property type="match status" value="1"/>
</dbReference>
<reference evidence="8" key="1">
    <citation type="journal article" date="2014" name="Int. J. Syst. Evol. Microbiol.">
        <title>Complete genome sequence of Corynebacterium casei LMG S-19264T (=DSM 44701T), isolated from a smear-ripened cheese.</title>
        <authorList>
            <consortium name="US DOE Joint Genome Institute (JGI-PGF)"/>
            <person name="Walter F."/>
            <person name="Albersmeier A."/>
            <person name="Kalinowski J."/>
            <person name="Ruckert C."/>
        </authorList>
    </citation>
    <scope>NUCLEOTIDE SEQUENCE</scope>
    <source>
        <strain evidence="8">KCTC 42249</strain>
    </source>
</reference>
<dbReference type="GO" id="GO:0005886">
    <property type="term" value="C:plasma membrane"/>
    <property type="evidence" value="ECO:0007669"/>
    <property type="project" value="UniProtKB-SubCell"/>
</dbReference>
<comment type="caution">
    <text evidence="8">The sequence shown here is derived from an EMBL/GenBank/DDBJ whole genome shotgun (WGS) entry which is preliminary data.</text>
</comment>
<keyword evidence="4 7" id="KW-1133">Transmembrane helix</keyword>
<dbReference type="EMBL" id="BMZQ01000002">
    <property type="protein sequence ID" value="GHD16409.1"/>
    <property type="molecule type" value="Genomic_DNA"/>
</dbReference>
<evidence type="ECO:0000256" key="2">
    <source>
        <dbReference type="ARBA" id="ARBA00022475"/>
    </source>
</evidence>
<dbReference type="NCBIfam" id="TIGR00765">
    <property type="entry name" value="yihY_not_rbn"/>
    <property type="match status" value="1"/>
</dbReference>
<gene>
    <name evidence="8" type="ORF">GCM10016234_24500</name>
</gene>
<name>A0A8J3DQV3_9HYPH</name>
<feature type="compositionally biased region" description="Basic and acidic residues" evidence="6">
    <location>
        <begin position="10"/>
        <end position="23"/>
    </location>
</feature>
<evidence type="ECO:0000256" key="1">
    <source>
        <dbReference type="ARBA" id="ARBA00004651"/>
    </source>
</evidence>
<keyword evidence="3 7" id="KW-0812">Transmembrane</keyword>
<accession>A0A8J3DQV3</accession>
<feature type="transmembrane region" description="Helical" evidence="7">
    <location>
        <begin position="271"/>
        <end position="293"/>
    </location>
</feature>
<dbReference type="AlphaFoldDB" id="A0A8J3DQV3"/>
<evidence type="ECO:0000256" key="7">
    <source>
        <dbReference type="SAM" id="Phobius"/>
    </source>
</evidence>
<feature type="transmembrane region" description="Helical" evidence="7">
    <location>
        <begin position="236"/>
        <end position="259"/>
    </location>
</feature>
<dbReference type="PANTHER" id="PTHR30213">
    <property type="entry name" value="INNER MEMBRANE PROTEIN YHJD"/>
    <property type="match status" value="1"/>
</dbReference>
<evidence type="ECO:0000256" key="5">
    <source>
        <dbReference type="ARBA" id="ARBA00023136"/>
    </source>
</evidence>
<protein>
    <submittedName>
        <fullName evidence="8">Ribonuclease</fullName>
    </submittedName>
</protein>
<dbReference type="PANTHER" id="PTHR30213:SF0">
    <property type="entry name" value="UPF0761 MEMBRANE PROTEIN YIHY"/>
    <property type="match status" value="1"/>
</dbReference>
<feature type="transmembrane region" description="Helical" evidence="7">
    <location>
        <begin position="163"/>
        <end position="193"/>
    </location>
</feature>
<keyword evidence="5 7" id="KW-0472">Membrane</keyword>
<evidence type="ECO:0000313" key="9">
    <source>
        <dbReference type="Proteomes" id="UP000630142"/>
    </source>
</evidence>
<feature type="transmembrane region" description="Helical" evidence="7">
    <location>
        <begin position="205"/>
        <end position="224"/>
    </location>
</feature>
<evidence type="ECO:0000256" key="6">
    <source>
        <dbReference type="SAM" id="MobiDB-lite"/>
    </source>
</evidence>
<dbReference type="InterPro" id="IPR017039">
    <property type="entry name" value="Virul_fac_BrkB"/>
</dbReference>
<dbReference type="RefSeq" id="WP_189504225.1">
    <property type="nucleotide sequence ID" value="NZ_BMZQ01000002.1"/>
</dbReference>
<evidence type="ECO:0000256" key="4">
    <source>
        <dbReference type="ARBA" id="ARBA00022989"/>
    </source>
</evidence>
<feature type="transmembrane region" description="Helical" evidence="7">
    <location>
        <begin position="51"/>
        <end position="80"/>
    </location>
</feature>
<organism evidence="8 9">
    <name type="scientific">Tianweitania populi</name>
    <dbReference type="NCBI Taxonomy" id="1607949"/>
    <lineage>
        <taxon>Bacteria</taxon>
        <taxon>Pseudomonadati</taxon>
        <taxon>Pseudomonadota</taxon>
        <taxon>Alphaproteobacteria</taxon>
        <taxon>Hyphomicrobiales</taxon>
        <taxon>Phyllobacteriaceae</taxon>
        <taxon>Tianweitania</taxon>
    </lineage>
</organism>
<dbReference type="Pfam" id="PF03631">
    <property type="entry name" value="Virul_fac_BrkB"/>
    <property type="match status" value="1"/>
</dbReference>
<feature type="transmembrane region" description="Helical" evidence="7">
    <location>
        <begin position="120"/>
        <end position="143"/>
    </location>
</feature>
<comment type="subcellular location">
    <subcellularLocation>
        <location evidence="1">Cell membrane</location>
        <topology evidence="1">Multi-pass membrane protein</topology>
    </subcellularLocation>
</comment>
<keyword evidence="9" id="KW-1185">Reference proteome</keyword>
<dbReference type="Proteomes" id="UP000630142">
    <property type="component" value="Unassembled WGS sequence"/>
</dbReference>
<sequence>MAGTGTAAAKFEERASEPGRGRNAETPLQIPAKGWMDIGWRIYASVMEDRILLIAAGATFYLLLALFPALAAFVSVYGFVADPRTVADQVAYLGGMLPQGSIDMIKTQLQSLTTQEASSLSLSFIFGLLIALWSANNGVKALFDAMNVAYRQNETRSFFRLNLISFLFTLGAIIIGISMITMVGVVPAVLAFLHIDSWTETIVKVLRWPVIFLLIGTGITLIYRYGPDRQPAKLHWLTWGAGIATVVWLITSALFSWYLENFADYNATYGTLGAVIGFMTWTWISCIILIVGAEINGEMEHQTVVDTTTGAPKPMGTRGAVMADSVGVASDEKPAS</sequence>
<feature type="region of interest" description="Disordered" evidence="6">
    <location>
        <begin position="1"/>
        <end position="26"/>
    </location>
</feature>
<keyword evidence="2" id="KW-1003">Cell membrane</keyword>
<proteinExistence type="predicted"/>
<evidence type="ECO:0000313" key="8">
    <source>
        <dbReference type="EMBL" id="GHD16409.1"/>
    </source>
</evidence>
<evidence type="ECO:0000256" key="3">
    <source>
        <dbReference type="ARBA" id="ARBA00022692"/>
    </source>
</evidence>